<gene>
    <name evidence="1" type="ORF">NHP190020_01960</name>
    <name evidence="2" type="ORF">SNTW_11090</name>
</gene>
<evidence type="ECO:0000313" key="1">
    <source>
        <dbReference type="EMBL" id="BCD45157.1"/>
    </source>
</evidence>
<accession>A0A6J4CZB0</accession>
<dbReference type="EMBL" id="AP019774">
    <property type="protein sequence ID" value="BCD70464.1"/>
    <property type="molecule type" value="Genomic_DNA"/>
</dbReference>
<name>A0A6J4CZB0_9HELI</name>
<keyword evidence="4" id="KW-1185">Reference proteome</keyword>
<dbReference type="Proteomes" id="UP000317935">
    <property type="component" value="Chromosome"/>
</dbReference>
<dbReference type="AlphaFoldDB" id="A0A6J4CZB0"/>
<evidence type="ECO:0000313" key="3">
    <source>
        <dbReference type="Proteomes" id="UP000317935"/>
    </source>
</evidence>
<proteinExistence type="predicted"/>
<protein>
    <submittedName>
        <fullName evidence="2">Uncharacterized protein</fullName>
    </submittedName>
</protein>
<sequence>MHCPTLAYKKDSICETLKILGDSLSVLIAQCALFLSLSYNSLDREEFPDNAKILAKHGDLLVTL</sequence>
<evidence type="ECO:0000313" key="4">
    <source>
        <dbReference type="Proteomes" id="UP000509742"/>
    </source>
</evidence>
<organism evidence="2 3">
    <name type="scientific">Helicobacter suis</name>
    <dbReference type="NCBI Taxonomy" id="104628"/>
    <lineage>
        <taxon>Bacteria</taxon>
        <taxon>Pseudomonadati</taxon>
        <taxon>Campylobacterota</taxon>
        <taxon>Epsilonproteobacteria</taxon>
        <taxon>Campylobacterales</taxon>
        <taxon>Helicobacteraceae</taxon>
        <taxon>Helicobacter</taxon>
    </lineage>
</organism>
<reference evidence="2 3" key="1">
    <citation type="submission" date="2019-06" db="EMBL/GenBank/DDBJ databases">
        <title>Complete genome sequence of Helicobacter suis SNTW101c.</title>
        <authorList>
            <person name="Rimbara E."/>
            <person name="Suzuki M."/>
            <person name="Matsui H."/>
            <person name="Nakamura M."/>
            <person name="Mori S."/>
            <person name="Shibayama K."/>
        </authorList>
    </citation>
    <scope>NUCLEOTIDE SEQUENCE [LARGE SCALE GENOMIC DNA]</scope>
    <source>
        <strain evidence="2 3">SNTW101c</strain>
    </source>
</reference>
<dbReference type="EMBL" id="AP023036">
    <property type="protein sequence ID" value="BCD45157.1"/>
    <property type="molecule type" value="Genomic_DNA"/>
</dbReference>
<reference evidence="1 4" key="2">
    <citation type="submission" date="2020-04" db="EMBL/GenBank/DDBJ databases">
        <title>Genomic analysis of gastric non-Helicobacter pylori Helicobacters isolated in Japan.</title>
        <authorList>
            <person name="Suzuki M."/>
            <person name="Rimbara E."/>
        </authorList>
    </citation>
    <scope>NUCLEOTIDE SEQUENCE [LARGE SCALE GENOMIC DNA]</scope>
    <source>
        <strain evidence="1 4">NHP19-0020</strain>
    </source>
</reference>
<dbReference type="Proteomes" id="UP000509742">
    <property type="component" value="Chromosome"/>
</dbReference>
<evidence type="ECO:0000313" key="2">
    <source>
        <dbReference type="EMBL" id="BCD70464.1"/>
    </source>
</evidence>